<evidence type="ECO:0000256" key="3">
    <source>
        <dbReference type="ARBA" id="ARBA00022989"/>
    </source>
</evidence>
<feature type="transmembrane region" description="Helical" evidence="5">
    <location>
        <begin position="356"/>
        <end position="372"/>
    </location>
</feature>
<dbReference type="CDD" id="cd07042">
    <property type="entry name" value="STAS_SulP_like_sulfate_transporter"/>
    <property type="match status" value="1"/>
</dbReference>
<accession>A0ABY5XZI9</accession>
<dbReference type="Pfam" id="PF01740">
    <property type="entry name" value="STAS"/>
    <property type="match status" value="1"/>
</dbReference>
<feature type="transmembrane region" description="Helical" evidence="5">
    <location>
        <begin position="207"/>
        <end position="225"/>
    </location>
</feature>
<dbReference type="InterPro" id="IPR001902">
    <property type="entry name" value="SLC26A/SulP_fam"/>
</dbReference>
<organism evidence="7 8">
    <name type="scientific">Taurinivorans muris</name>
    <dbReference type="NCBI Taxonomy" id="2787751"/>
    <lineage>
        <taxon>Bacteria</taxon>
        <taxon>Pseudomonadati</taxon>
        <taxon>Thermodesulfobacteriota</taxon>
        <taxon>Desulfovibrionia</taxon>
        <taxon>Desulfovibrionales</taxon>
        <taxon>Desulfovibrionaceae</taxon>
        <taxon>Taurinivorans</taxon>
    </lineage>
</organism>
<name>A0ABY5XZI9_9BACT</name>
<feature type="transmembrane region" description="Helical" evidence="5">
    <location>
        <begin position="378"/>
        <end position="396"/>
    </location>
</feature>
<sequence>MFKSLARTISQIRFRISHRNTFAHVHKEAEFGQSLDPLCPKILHVFKGGYGFDELLRDIIAGITVGIVAMPLAMAFAIGSGVTPLHGLYTAIISGILIGFLGGSRFQVSGPTGAFVIIIYGIVYRHGYDGLVITSFMAGCMLALAGFFRLGSIIKYIPYPVTTGFTAGIALTIFSSQMGDFFGLSLEQVPPDFISKWALYFSEMGDLHLATFAIALGTLILMFLVRYFTPRIPAPVVGVLVGGFVVWAFGLPVETISARYGEIPATLPSFQPIHFSLERIIVLFPDAITIAILAGLESLLTCVVADSMTGDRHYSNMELIAQGSGNIACSLFGGIPATGAIARTATNISSGARSPVSAIIHGFTVLAFVLWLSPLTSAIPLACLAAVMVITSYGMLEINAIKNILRGPKSDWSIMLLTFLLTVLVDLTVAVYVGVLLASLLFMRRMSVMSSIEALEEHEVVRDFDESLVNQDDLPKGVFVYSISGPFFFGMVDRFQRMFMRRNPDIKVYILYMRDVPAIDATGIHVLEAFLAHRKSNDFHVILANPPARTRRILKKMGIMNALGENNICHSLKAAITRAEHLL</sequence>
<dbReference type="InterPro" id="IPR002645">
    <property type="entry name" value="STAS_dom"/>
</dbReference>
<dbReference type="InterPro" id="IPR011547">
    <property type="entry name" value="SLC26A/SulP_dom"/>
</dbReference>
<evidence type="ECO:0000259" key="6">
    <source>
        <dbReference type="PROSITE" id="PS50801"/>
    </source>
</evidence>
<dbReference type="InterPro" id="IPR036513">
    <property type="entry name" value="STAS_dom_sf"/>
</dbReference>
<keyword evidence="8" id="KW-1185">Reference proteome</keyword>
<keyword evidence="2 5" id="KW-0812">Transmembrane</keyword>
<dbReference type="Proteomes" id="UP001058120">
    <property type="component" value="Chromosome"/>
</dbReference>
<feature type="transmembrane region" description="Helical" evidence="5">
    <location>
        <begin position="280"/>
        <end position="305"/>
    </location>
</feature>
<evidence type="ECO:0000256" key="2">
    <source>
        <dbReference type="ARBA" id="ARBA00022692"/>
    </source>
</evidence>
<feature type="transmembrane region" description="Helical" evidence="5">
    <location>
        <begin position="130"/>
        <end position="150"/>
    </location>
</feature>
<comment type="subcellular location">
    <subcellularLocation>
        <location evidence="1">Membrane</location>
        <topology evidence="1">Multi-pass membrane protein</topology>
    </subcellularLocation>
</comment>
<feature type="domain" description="STAS" evidence="6">
    <location>
        <begin position="477"/>
        <end position="579"/>
    </location>
</feature>
<feature type="transmembrane region" description="Helical" evidence="5">
    <location>
        <begin position="157"/>
        <end position="176"/>
    </location>
</feature>
<feature type="transmembrane region" description="Helical" evidence="5">
    <location>
        <begin position="416"/>
        <end position="442"/>
    </location>
</feature>
<dbReference type="Pfam" id="PF00916">
    <property type="entry name" value="Sulfate_transp"/>
    <property type="match status" value="1"/>
</dbReference>
<keyword evidence="3 5" id="KW-1133">Transmembrane helix</keyword>
<evidence type="ECO:0000256" key="5">
    <source>
        <dbReference type="SAM" id="Phobius"/>
    </source>
</evidence>
<dbReference type="SUPFAM" id="SSF52091">
    <property type="entry name" value="SpoIIaa-like"/>
    <property type="match status" value="1"/>
</dbReference>
<dbReference type="Gene3D" id="3.30.750.24">
    <property type="entry name" value="STAS domain"/>
    <property type="match status" value="1"/>
</dbReference>
<evidence type="ECO:0000256" key="4">
    <source>
        <dbReference type="ARBA" id="ARBA00023136"/>
    </source>
</evidence>
<evidence type="ECO:0000313" key="7">
    <source>
        <dbReference type="EMBL" id="UWX04912.1"/>
    </source>
</evidence>
<protein>
    <submittedName>
        <fullName evidence="7">Sulfate permease</fullName>
    </submittedName>
</protein>
<evidence type="ECO:0000256" key="1">
    <source>
        <dbReference type="ARBA" id="ARBA00004141"/>
    </source>
</evidence>
<feature type="transmembrane region" description="Helical" evidence="5">
    <location>
        <begin position="232"/>
        <end position="250"/>
    </location>
</feature>
<dbReference type="PROSITE" id="PS50801">
    <property type="entry name" value="STAS"/>
    <property type="match status" value="1"/>
</dbReference>
<dbReference type="PANTHER" id="PTHR11814">
    <property type="entry name" value="SULFATE TRANSPORTER"/>
    <property type="match status" value="1"/>
</dbReference>
<dbReference type="NCBIfam" id="TIGR00815">
    <property type="entry name" value="sulP"/>
    <property type="match status" value="1"/>
</dbReference>
<feature type="transmembrane region" description="Helical" evidence="5">
    <location>
        <begin position="108"/>
        <end position="124"/>
    </location>
</feature>
<dbReference type="EMBL" id="CP065938">
    <property type="protein sequence ID" value="UWX04912.1"/>
    <property type="molecule type" value="Genomic_DNA"/>
</dbReference>
<dbReference type="RefSeq" id="WP_334314467.1">
    <property type="nucleotide sequence ID" value="NZ_CP065938.1"/>
</dbReference>
<feature type="transmembrane region" description="Helical" evidence="5">
    <location>
        <begin position="84"/>
        <end position="101"/>
    </location>
</feature>
<reference evidence="7" key="1">
    <citation type="submission" date="2020-12" db="EMBL/GenBank/DDBJ databases">
        <title>Taurinivorans muris gen. nov., sp. nov., fundamental and realized metabolic niche of a ubiquitous sulfidogenic bacterium in the murine intestine.</title>
        <authorList>
            <person name="Ye H."/>
            <person name="Hanson B.T."/>
            <person name="Loy A."/>
        </authorList>
    </citation>
    <scope>NUCLEOTIDE SEQUENCE</scope>
    <source>
        <strain evidence="7">LT0009</strain>
    </source>
</reference>
<feature type="transmembrane region" description="Helical" evidence="5">
    <location>
        <begin position="59"/>
        <end position="78"/>
    </location>
</feature>
<keyword evidence="4 5" id="KW-0472">Membrane</keyword>
<proteinExistence type="predicted"/>
<evidence type="ECO:0000313" key="8">
    <source>
        <dbReference type="Proteomes" id="UP001058120"/>
    </source>
</evidence>
<gene>
    <name evidence="7" type="primary">sulP</name>
    <name evidence="7" type="ORF">JBF11_05305</name>
</gene>